<dbReference type="InterPro" id="IPR019850">
    <property type="entry name" value="GldD-like"/>
</dbReference>
<dbReference type="Pfam" id="PF25593">
    <property type="entry name" value="GldD_lipo"/>
    <property type="match status" value="1"/>
</dbReference>
<evidence type="ECO:0000313" key="3">
    <source>
        <dbReference type="Proteomes" id="UP001597480"/>
    </source>
</evidence>
<dbReference type="Proteomes" id="UP001597480">
    <property type="component" value="Unassembled WGS sequence"/>
</dbReference>
<proteinExistence type="predicted"/>
<dbReference type="EMBL" id="JBHUMD010000003">
    <property type="protein sequence ID" value="MFD2600705.1"/>
    <property type="molecule type" value="Genomic_DNA"/>
</dbReference>
<accession>A0ABW5NQK5</accession>
<evidence type="ECO:0000313" key="2">
    <source>
        <dbReference type="EMBL" id="MFD2600705.1"/>
    </source>
</evidence>
<comment type="caution">
    <text evidence="2">The sequence shown here is derived from an EMBL/GenBank/DDBJ whole genome shotgun (WGS) entry which is preliminary data.</text>
</comment>
<sequence>MNTIQRLTGFLSMMAIAVMAVSCGGETLPKPEAYLRLDYPMGKYVALDQPCPYTFGYNSMAQLKPGKDCSSLEIHYPKMKATIYLNYKPVNGNLEELLRDAQTLTYKQVVKADDIREQPYINPEKKSYGMFYEVGGNAATNAQFYVTDSLHHFLAGSVYFYAKPNFDSIMPAASYLRDDMRNIMETVKWK</sequence>
<dbReference type="PROSITE" id="PS51257">
    <property type="entry name" value="PROKAR_LIPOPROTEIN"/>
    <property type="match status" value="1"/>
</dbReference>
<keyword evidence="3" id="KW-1185">Reference proteome</keyword>
<dbReference type="NCBIfam" id="TIGR03512">
    <property type="entry name" value="GldD_lipo"/>
    <property type="match status" value="1"/>
</dbReference>
<keyword evidence="1" id="KW-0732">Signal</keyword>
<dbReference type="RefSeq" id="WP_379819388.1">
    <property type="nucleotide sequence ID" value="NZ_JBHUMD010000003.1"/>
</dbReference>
<reference evidence="3" key="1">
    <citation type="journal article" date="2019" name="Int. J. Syst. Evol. Microbiol.">
        <title>The Global Catalogue of Microorganisms (GCM) 10K type strain sequencing project: providing services to taxonomists for standard genome sequencing and annotation.</title>
        <authorList>
            <consortium name="The Broad Institute Genomics Platform"/>
            <consortium name="The Broad Institute Genome Sequencing Center for Infectious Disease"/>
            <person name="Wu L."/>
            <person name="Ma J."/>
        </authorList>
    </citation>
    <scope>NUCLEOTIDE SEQUENCE [LARGE SCALE GENOMIC DNA]</scope>
    <source>
        <strain evidence="3">KCTC 42107</strain>
    </source>
</reference>
<protein>
    <submittedName>
        <fullName evidence="2">Gliding motility lipoprotein GldD</fullName>
    </submittedName>
</protein>
<gene>
    <name evidence="2" type="primary">gldD</name>
    <name evidence="2" type="ORF">ACFSR3_01440</name>
</gene>
<feature type="signal peptide" evidence="1">
    <location>
        <begin position="1"/>
        <end position="20"/>
    </location>
</feature>
<name>A0ABW5NQK5_9FLAO</name>
<evidence type="ECO:0000256" key="1">
    <source>
        <dbReference type="SAM" id="SignalP"/>
    </source>
</evidence>
<feature type="chain" id="PRO_5046794353" evidence="1">
    <location>
        <begin position="21"/>
        <end position="190"/>
    </location>
</feature>
<organism evidence="2 3">
    <name type="scientific">Flavobacterium suzhouense</name>
    <dbReference type="NCBI Taxonomy" id="1529638"/>
    <lineage>
        <taxon>Bacteria</taxon>
        <taxon>Pseudomonadati</taxon>
        <taxon>Bacteroidota</taxon>
        <taxon>Flavobacteriia</taxon>
        <taxon>Flavobacteriales</taxon>
        <taxon>Flavobacteriaceae</taxon>
        <taxon>Flavobacterium</taxon>
    </lineage>
</organism>
<keyword evidence="2" id="KW-0449">Lipoprotein</keyword>